<dbReference type="RefSeq" id="WP_057952962.1">
    <property type="nucleotide sequence ID" value="NZ_CP013118.1"/>
</dbReference>
<keyword evidence="8 12" id="KW-0198">Cysteine biosynthesis</keyword>
<dbReference type="GO" id="GO:0006535">
    <property type="term" value="P:cysteine biosynthetic process from serine"/>
    <property type="evidence" value="ECO:0007669"/>
    <property type="project" value="UniProtKB-UniRule"/>
</dbReference>
<evidence type="ECO:0000256" key="2">
    <source>
        <dbReference type="ARBA" id="ARBA00004962"/>
    </source>
</evidence>
<evidence type="ECO:0000313" key="14">
    <source>
        <dbReference type="EMBL" id="ALO15507.1"/>
    </source>
</evidence>
<dbReference type="KEGG" id="blq:L21SP5_01867"/>
<dbReference type="InterPro" id="IPR001926">
    <property type="entry name" value="TrpB-like_PALP"/>
</dbReference>
<dbReference type="Proteomes" id="UP000064893">
    <property type="component" value="Chromosome"/>
</dbReference>
<dbReference type="PANTHER" id="PTHR10314">
    <property type="entry name" value="CYSTATHIONINE BETA-SYNTHASE"/>
    <property type="match status" value="1"/>
</dbReference>
<comment type="pathway">
    <text evidence="2">Amino-acid biosynthesis; L-cysteine biosynthesis; L-cysteine from L-serine: step 2/2.</text>
</comment>
<dbReference type="NCBIfam" id="TIGR01136">
    <property type="entry name" value="cysKM"/>
    <property type="match status" value="1"/>
</dbReference>
<dbReference type="EC" id="2.5.1.47" evidence="4 12"/>
<feature type="binding site" evidence="10">
    <location>
        <position position="73"/>
    </location>
    <ligand>
        <name>pyridoxal 5'-phosphate</name>
        <dbReference type="ChEBI" id="CHEBI:597326"/>
    </ligand>
</feature>
<dbReference type="GO" id="GO:0005737">
    <property type="term" value="C:cytoplasm"/>
    <property type="evidence" value="ECO:0007669"/>
    <property type="project" value="UniProtKB-ARBA"/>
</dbReference>
<evidence type="ECO:0000256" key="10">
    <source>
        <dbReference type="PIRSR" id="PIRSR605856-50"/>
    </source>
</evidence>
<dbReference type="PATRIC" id="fig|1307839.3.peg.1973"/>
<feature type="binding site" evidence="10">
    <location>
        <begin position="177"/>
        <end position="181"/>
    </location>
    <ligand>
        <name>pyridoxal 5'-phosphate</name>
        <dbReference type="ChEBI" id="CHEBI:597326"/>
    </ligand>
</feature>
<feature type="domain" description="Tryptophan synthase beta chain-like PALP" evidence="13">
    <location>
        <begin position="7"/>
        <end position="293"/>
    </location>
</feature>
<dbReference type="InterPro" id="IPR036052">
    <property type="entry name" value="TrpB-like_PALP_sf"/>
</dbReference>
<keyword evidence="15" id="KW-1185">Reference proteome</keyword>
<dbReference type="InterPro" id="IPR005856">
    <property type="entry name" value="Cys_synth"/>
</dbReference>
<dbReference type="STRING" id="1307839.L21SP5_01867"/>
<proteinExistence type="inferred from homology"/>
<evidence type="ECO:0000256" key="7">
    <source>
        <dbReference type="ARBA" id="ARBA00022898"/>
    </source>
</evidence>
<reference evidence="14 15" key="1">
    <citation type="submission" date="2015-11" db="EMBL/GenBank/DDBJ databases">
        <title>Description and complete genome sequence of a novel strain predominating in hypersaline microbial mats and representing a new family of the Bacteriodetes phylum.</title>
        <authorList>
            <person name="Spring S."/>
            <person name="Bunk B."/>
            <person name="Sproer C."/>
            <person name="Klenk H.-P."/>
        </authorList>
    </citation>
    <scope>NUCLEOTIDE SEQUENCE [LARGE SCALE GENOMIC DNA]</scope>
    <source>
        <strain evidence="14 15">L21-Spi-D4</strain>
    </source>
</reference>
<dbReference type="InterPro" id="IPR005859">
    <property type="entry name" value="CysK"/>
</dbReference>
<dbReference type="PROSITE" id="PS00901">
    <property type="entry name" value="CYS_SYNTHASE"/>
    <property type="match status" value="1"/>
</dbReference>
<comment type="similarity">
    <text evidence="3 12">Belongs to the cysteine synthase/cystathionine beta-synthase family.</text>
</comment>
<name>A0A0S2HZH0_9BACT</name>
<keyword evidence="5 12" id="KW-0028">Amino-acid biosynthesis</keyword>
<evidence type="ECO:0000256" key="11">
    <source>
        <dbReference type="PIRSR" id="PIRSR605856-51"/>
    </source>
</evidence>
<dbReference type="CDD" id="cd01561">
    <property type="entry name" value="CBS_like"/>
    <property type="match status" value="1"/>
</dbReference>
<evidence type="ECO:0000259" key="13">
    <source>
        <dbReference type="Pfam" id="PF00291"/>
    </source>
</evidence>
<comment type="cofactor">
    <cofactor evidence="1 10 12">
        <name>pyridoxal 5'-phosphate</name>
        <dbReference type="ChEBI" id="CHEBI:597326"/>
    </cofactor>
</comment>
<evidence type="ECO:0000313" key="15">
    <source>
        <dbReference type="Proteomes" id="UP000064893"/>
    </source>
</evidence>
<protein>
    <recommendedName>
        <fullName evidence="4 12">Cysteine synthase</fullName>
        <ecNumber evidence="4 12">2.5.1.47</ecNumber>
    </recommendedName>
</protein>
<evidence type="ECO:0000256" key="8">
    <source>
        <dbReference type="ARBA" id="ARBA00023192"/>
    </source>
</evidence>
<dbReference type="EMBL" id="CP013118">
    <property type="protein sequence ID" value="ALO15507.1"/>
    <property type="molecule type" value="Genomic_DNA"/>
</dbReference>
<dbReference type="GO" id="GO:0004124">
    <property type="term" value="F:cysteine synthase activity"/>
    <property type="evidence" value="ECO:0007669"/>
    <property type="project" value="UniProtKB-UniRule"/>
</dbReference>
<dbReference type="FunFam" id="3.40.50.1100:FF:000067">
    <property type="entry name" value="Cysteine synthase"/>
    <property type="match status" value="1"/>
</dbReference>
<dbReference type="InterPro" id="IPR001216">
    <property type="entry name" value="P-phosphate_BS"/>
</dbReference>
<evidence type="ECO:0000256" key="4">
    <source>
        <dbReference type="ARBA" id="ARBA00012681"/>
    </source>
</evidence>
<dbReference type="Pfam" id="PF00291">
    <property type="entry name" value="PALP"/>
    <property type="match status" value="1"/>
</dbReference>
<accession>A0A0S2HZH0</accession>
<evidence type="ECO:0000256" key="5">
    <source>
        <dbReference type="ARBA" id="ARBA00022605"/>
    </source>
</evidence>
<organism evidence="14 15">
    <name type="scientific">Salinivirga cyanobacteriivorans</name>
    <dbReference type="NCBI Taxonomy" id="1307839"/>
    <lineage>
        <taxon>Bacteria</taxon>
        <taxon>Pseudomonadati</taxon>
        <taxon>Bacteroidota</taxon>
        <taxon>Bacteroidia</taxon>
        <taxon>Bacteroidales</taxon>
        <taxon>Salinivirgaceae</taxon>
        <taxon>Salinivirga</taxon>
    </lineage>
</organism>
<dbReference type="InterPro" id="IPR050214">
    <property type="entry name" value="Cys_Synth/Cystath_Beta-Synth"/>
</dbReference>
<evidence type="ECO:0000256" key="6">
    <source>
        <dbReference type="ARBA" id="ARBA00022679"/>
    </source>
</evidence>
<dbReference type="AlphaFoldDB" id="A0A0S2HZH0"/>
<feature type="binding site" evidence="10">
    <location>
        <position position="265"/>
    </location>
    <ligand>
        <name>pyridoxal 5'-phosphate</name>
        <dbReference type="ChEBI" id="CHEBI:597326"/>
    </ligand>
</feature>
<sequence length="307" mass="33406">MHISKDITGLIGKTPLLQVDSPKNHEGLMLAKMESMNPGGSVKDRLAWAMVRHGEQNNLIDHDTVIIEPTSGNTGIGLAMVCAARKYRLIVTMPESVTVERRNLIKAYGAEVVLTPADEGMPGSIDKAMELQKEHKKSYIPYQFKNEANAQMHRETTGPEIWEDTDQKVDVFVAGVGTGGTVTGVGEFLKKQKQDVQIIAVEPEGSPVLSGGEPGKHGIQGIGAGFVPEVLNREVIDEVFKVTDDEAFDGARKMVKDYGIFAGISSGAIYHAAVELARRPENRDKNVVFIVCDTGERYLSSPLYAAD</sequence>
<evidence type="ECO:0000256" key="9">
    <source>
        <dbReference type="ARBA" id="ARBA00047931"/>
    </source>
</evidence>
<evidence type="ECO:0000256" key="12">
    <source>
        <dbReference type="RuleBase" id="RU003985"/>
    </source>
</evidence>
<evidence type="ECO:0000256" key="3">
    <source>
        <dbReference type="ARBA" id="ARBA00007103"/>
    </source>
</evidence>
<dbReference type="OrthoDB" id="9808024at2"/>
<feature type="modified residue" description="N6-(pyridoxal phosphate)lysine" evidence="11">
    <location>
        <position position="43"/>
    </location>
</feature>
<gene>
    <name evidence="14" type="primary">cysK_1</name>
    <name evidence="14" type="ORF">L21SP5_01867</name>
</gene>
<dbReference type="SUPFAM" id="SSF53686">
    <property type="entry name" value="Tryptophan synthase beta subunit-like PLP-dependent enzymes"/>
    <property type="match status" value="1"/>
</dbReference>
<keyword evidence="6 12" id="KW-0808">Transferase</keyword>
<evidence type="ECO:0000256" key="1">
    <source>
        <dbReference type="ARBA" id="ARBA00001933"/>
    </source>
</evidence>
<comment type="catalytic activity">
    <reaction evidence="9 12">
        <text>O-acetyl-L-serine + hydrogen sulfide = L-cysteine + acetate</text>
        <dbReference type="Rhea" id="RHEA:14829"/>
        <dbReference type="ChEBI" id="CHEBI:29919"/>
        <dbReference type="ChEBI" id="CHEBI:30089"/>
        <dbReference type="ChEBI" id="CHEBI:35235"/>
        <dbReference type="ChEBI" id="CHEBI:58340"/>
        <dbReference type="EC" id="2.5.1.47"/>
    </reaction>
</comment>
<dbReference type="Gene3D" id="3.40.50.1100">
    <property type="match status" value="2"/>
</dbReference>
<dbReference type="NCBIfam" id="TIGR01139">
    <property type="entry name" value="cysK"/>
    <property type="match status" value="1"/>
</dbReference>
<keyword evidence="7 10" id="KW-0663">Pyridoxal phosphate</keyword>